<dbReference type="GO" id="GO:0044284">
    <property type="term" value="C:mitochondrial crista junction"/>
    <property type="evidence" value="ECO:0007669"/>
    <property type="project" value="TreeGrafter"/>
</dbReference>
<dbReference type="OrthoDB" id="2399148at2759"/>
<dbReference type="EMBL" id="KN819357">
    <property type="protein sequence ID" value="KIJ13020.1"/>
    <property type="molecule type" value="Genomic_DNA"/>
</dbReference>
<name>A0A0C9TBQ5_PAXIN</name>
<dbReference type="InterPro" id="IPR033181">
    <property type="entry name" value="Mic26_fungi"/>
</dbReference>
<dbReference type="PANTHER" id="PTHR28268:SF1">
    <property type="entry name" value="MICOS SUBUNIT MIC26"/>
    <property type="match status" value="1"/>
</dbReference>
<keyword evidence="1" id="KW-0496">Mitochondrion</keyword>
<protein>
    <recommendedName>
        <fullName evidence="1">MICOS complex subunit</fullName>
    </recommendedName>
</protein>
<dbReference type="InterPro" id="IPR019166">
    <property type="entry name" value="MIC26/MIC27"/>
</dbReference>
<accession>A0A0C9TBQ5</accession>
<dbReference type="Pfam" id="PF09769">
    <property type="entry name" value="ApoO"/>
    <property type="match status" value="1"/>
</dbReference>
<dbReference type="HOGENOM" id="CLU_072130_0_0_1"/>
<keyword evidence="1" id="KW-0999">Mitochondrion inner membrane</keyword>
<evidence type="ECO:0000256" key="1">
    <source>
        <dbReference type="RuleBase" id="RU363021"/>
    </source>
</evidence>
<sequence>MFRRQALRASRTAYLASAGAAGVIAAETGSSEEQKTLVDVVTDAPAQHAEVEVAPVADDPPRRVFVELPDKLSIYPKPSPTIVQDVIDRWIHVEETVESRIKSFRDPSEPLNPGLLYTGVSALTASILVRSRSLPTRFVLPPLSLLGAFAYFLPRTAGRVGDWAEELEDKYVPRVGEIRRTSIAHTGMAWEKLGDKFRDGREGLGRGARSVVDGIESSTGLKLGDAVGWTVATGNKTSGSKEDKKA</sequence>
<organism evidence="2 3">
    <name type="scientific">Paxillus involutus ATCC 200175</name>
    <dbReference type="NCBI Taxonomy" id="664439"/>
    <lineage>
        <taxon>Eukaryota</taxon>
        <taxon>Fungi</taxon>
        <taxon>Dikarya</taxon>
        <taxon>Basidiomycota</taxon>
        <taxon>Agaricomycotina</taxon>
        <taxon>Agaricomycetes</taxon>
        <taxon>Agaricomycetidae</taxon>
        <taxon>Boletales</taxon>
        <taxon>Paxilineae</taxon>
        <taxon>Paxillaceae</taxon>
        <taxon>Paxillus</taxon>
    </lineage>
</organism>
<comment type="function">
    <text evidence="1">Component of the MICOS complex, a large protein complex of the mitochondrial inner membrane that plays crucial roles in the maintenance of crista junctions, inner membrane architecture, and formation of contact sites to the outer membrane.</text>
</comment>
<keyword evidence="3" id="KW-1185">Reference proteome</keyword>
<proteinExistence type="predicted"/>
<keyword evidence="1" id="KW-0472">Membrane</keyword>
<reference evidence="2 3" key="1">
    <citation type="submission" date="2014-06" db="EMBL/GenBank/DDBJ databases">
        <authorList>
            <consortium name="DOE Joint Genome Institute"/>
            <person name="Kuo A."/>
            <person name="Kohler A."/>
            <person name="Nagy L.G."/>
            <person name="Floudas D."/>
            <person name="Copeland A."/>
            <person name="Barry K.W."/>
            <person name="Cichocki N."/>
            <person name="Veneault-Fourrey C."/>
            <person name="LaButti K."/>
            <person name="Lindquist E.A."/>
            <person name="Lipzen A."/>
            <person name="Lundell T."/>
            <person name="Morin E."/>
            <person name="Murat C."/>
            <person name="Sun H."/>
            <person name="Tunlid A."/>
            <person name="Henrissat B."/>
            <person name="Grigoriev I.V."/>
            <person name="Hibbett D.S."/>
            <person name="Martin F."/>
            <person name="Nordberg H.P."/>
            <person name="Cantor M.N."/>
            <person name="Hua S.X."/>
        </authorList>
    </citation>
    <scope>NUCLEOTIDE SEQUENCE [LARGE SCALE GENOMIC DNA]</scope>
    <source>
        <strain evidence="2 3">ATCC 200175</strain>
    </source>
</reference>
<dbReference type="PANTHER" id="PTHR28268">
    <property type="entry name" value="MICOS SUBUNIT MIC26"/>
    <property type="match status" value="1"/>
</dbReference>
<comment type="subcellular location">
    <subcellularLocation>
        <location evidence="1">Mitochondrion inner membrane</location>
    </subcellularLocation>
</comment>
<dbReference type="GO" id="GO:0061617">
    <property type="term" value="C:MICOS complex"/>
    <property type="evidence" value="ECO:0007669"/>
    <property type="project" value="UniProtKB-UniRule"/>
</dbReference>
<dbReference type="GO" id="GO:0042407">
    <property type="term" value="P:cristae formation"/>
    <property type="evidence" value="ECO:0007669"/>
    <property type="project" value="InterPro"/>
</dbReference>
<dbReference type="Proteomes" id="UP000053647">
    <property type="component" value="Unassembled WGS sequence"/>
</dbReference>
<reference evidence="3" key="2">
    <citation type="submission" date="2015-01" db="EMBL/GenBank/DDBJ databases">
        <title>Evolutionary Origins and Diversification of the Mycorrhizal Mutualists.</title>
        <authorList>
            <consortium name="DOE Joint Genome Institute"/>
            <consortium name="Mycorrhizal Genomics Consortium"/>
            <person name="Kohler A."/>
            <person name="Kuo A."/>
            <person name="Nagy L.G."/>
            <person name="Floudas D."/>
            <person name="Copeland A."/>
            <person name="Barry K.W."/>
            <person name="Cichocki N."/>
            <person name="Veneault-Fourrey C."/>
            <person name="LaButti K."/>
            <person name="Lindquist E.A."/>
            <person name="Lipzen A."/>
            <person name="Lundell T."/>
            <person name="Morin E."/>
            <person name="Murat C."/>
            <person name="Riley R."/>
            <person name="Ohm R."/>
            <person name="Sun H."/>
            <person name="Tunlid A."/>
            <person name="Henrissat B."/>
            <person name="Grigoriev I.V."/>
            <person name="Hibbett D.S."/>
            <person name="Martin F."/>
        </authorList>
    </citation>
    <scope>NUCLEOTIDE SEQUENCE [LARGE SCALE GENOMIC DNA]</scope>
    <source>
        <strain evidence="3">ATCC 200175</strain>
    </source>
</reference>
<comment type="subunit">
    <text evidence="1">Component of the mitochondrial contact site and cristae organizing system (MICOS) complex.</text>
</comment>
<dbReference type="AlphaFoldDB" id="A0A0C9TBQ5"/>
<evidence type="ECO:0000313" key="3">
    <source>
        <dbReference type="Proteomes" id="UP000053647"/>
    </source>
</evidence>
<gene>
    <name evidence="2" type="ORF">PAXINDRAFT_170902</name>
</gene>
<evidence type="ECO:0000313" key="2">
    <source>
        <dbReference type="EMBL" id="KIJ13020.1"/>
    </source>
</evidence>